<dbReference type="EMBL" id="CP019479">
    <property type="protein sequence ID" value="UQC88480.1"/>
    <property type="molecule type" value="Genomic_DNA"/>
</dbReference>
<evidence type="ECO:0000256" key="1">
    <source>
        <dbReference type="ARBA" id="ARBA00007447"/>
    </source>
</evidence>
<dbReference type="InterPro" id="IPR001461">
    <property type="entry name" value="Aspartic_peptidase_A1"/>
</dbReference>
<dbReference type="PROSITE" id="PS51767">
    <property type="entry name" value="PEPTIDASE_A1"/>
    <property type="match status" value="1"/>
</dbReference>
<name>A0A9Q8T464_9PEZI</name>
<keyword evidence="11" id="KW-1185">Reference proteome</keyword>
<dbReference type="GO" id="GO:0006508">
    <property type="term" value="P:proteolysis"/>
    <property type="evidence" value="ECO:0007669"/>
    <property type="project" value="UniProtKB-KW"/>
</dbReference>
<dbReference type="PANTHER" id="PTHR47966">
    <property type="entry name" value="BETA-SITE APP-CLEAVING ENZYME, ISOFORM A-RELATED"/>
    <property type="match status" value="1"/>
</dbReference>
<feature type="region of interest" description="Disordered" evidence="8">
    <location>
        <begin position="355"/>
        <end position="412"/>
    </location>
</feature>
<dbReference type="GeneID" id="73347948"/>
<dbReference type="FunFam" id="2.40.70.10:FF:000024">
    <property type="entry name" value="Endothiapepsin"/>
    <property type="match status" value="1"/>
</dbReference>
<dbReference type="AlphaFoldDB" id="A0A9Q8T464"/>
<dbReference type="PANTHER" id="PTHR47966:SF2">
    <property type="entry name" value="ASPERGILLOPEPSIN-1-RELATED"/>
    <property type="match status" value="1"/>
</dbReference>
<dbReference type="CDD" id="cd06097">
    <property type="entry name" value="Aspergillopepsin_like"/>
    <property type="match status" value="1"/>
</dbReference>
<sequence>MATTWQDECVPTGSRTENQGNDALERLACRDRPRQYLYIASTSFFPSEQALSLRDVKYSQPSHMSGDSAEDSSGVIQLCHTFSDSLVLLVSVLDFERQDTLDLAGCAAATNRGLGTQRTVTGVRHCDLVDLADRGRMPDLQCFGSQAYGHRGRLTSPAYSVIYGCASLGDFRLVDGRQTRTIQPLAPTSGPRRQARKVFEHFETAEKVDLCVATMGSELGKSLCAYLSRTLRASKPFVFLVSLSPYSSHLASLLRQTFHLPQVALRFTKPAAVAAFVPFASHLVDAAPRKLEISTLGGAAFRIEQAPNPDFYYGNRRGPIALARAYSKFGQQIPDDLLGLIDQILGELGLLNGGKGNGGRKGGKGGGKGKGKGGKGGNAGAGGSKGNGTTTTPGGGGNKGNGTKTPPGGEVAAIPAEFDSQYLCPVQIGTPPQTIPLNFDTGSSDLWVFSSETPITQVAGQTVYNINASTSAKVLQGASWSISYGDGSSSQGNVFMDTVTIGGVTVESQAVESATQVSSSFSRNKNQSGLVGLAFGNINTVKPAKQKTFFENAMNNLAMPLFTANLKKAAAGNYNFGFLDSTEYTGDITFVPANTTQGFWQFTAQGFAVGSNGSAPTSAPHAAIADTGTTLMLLPDAIVSAYYQRIASAKYDATNGGFVFNCKDTIPSFTVDMGKYQAVVPGDFMKFAPVDGQTVETSTTCFGGIQSSAGLPFAIYGDVFLKSQFVVFHGGNKELGSGHHRRHVHLLICNLLIKKVSSRLFLGTSGSPPTHSPLPVPPPSPPFSHPNIQATLTRTVNPSSTTFFFIRIPAPGDAPGTH</sequence>
<feature type="active site" evidence="5">
    <location>
        <position position="440"/>
    </location>
</feature>
<feature type="compositionally biased region" description="Basic residues" evidence="8">
    <location>
        <begin position="361"/>
        <end position="373"/>
    </location>
</feature>
<dbReference type="InterPro" id="IPR033121">
    <property type="entry name" value="PEPTIDASE_A1"/>
</dbReference>
<feature type="active site" evidence="5">
    <location>
        <position position="626"/>
    </location>
</feature>
<keyword evidence="6" id="KW-1015">Disulfide bond</keyword>
<protein>
    <submittedName>
        <fullName evidence="10">Endothiapepsin</fullName>
    </submittedName>
</protein>
<dbReference type="GO" id="GO:0004190">
    <property type="term" value="F:aspartic-type endopeptidase activity"/>
    <property type="evidence" value="ECO:0007669"/>
    <property type="project" value="UniProtKB-KW"/>
</dbReference>
<evidence type="ECO:0000256" key="7">
    <source>
        <dbReference type="RuleBase" id="RU000454"/>
    </source>
</evidence>
<dbReference type="Pfam" id="PF00026">
    <property type="entry name" value="Asp"/>
    <property type="match status" value="1"/>
</dbReference>
<proteinExistence type="inferred from homology"/>
<gene>
    <name evidence="10" type="ORF">CLUP02_14004</name>
</gene>
<dbReference type="InterPro" id="IPR001969">
    <property type="entry name" value="Aspartic_peptidase_AS"/>
</dbReference>
<dbReference type="PRINTS" id="PR00792">
    <property type="entry name" value="PEPSIN"/>
</dbReference>
<dbReference type="RefSeq" id="XP_049150084.1">
    <property type="nucleotide sequence ID" value="XM_049292938.1"/>
</dbReference>
<dbReference type="FunFam" id="2.40.70.10:FF:000026">
    <property type="entry name" value="Endothiapepsin"/>
    <property type="match status" value="1"/>
</dbReference>
<dbReference type="Proteomes" id="UP000830671">
    <property type="component" value="Chromosome 7"/>
</dbReference>
<evidence type="ECO:0000256" key="4">
    <source>
        <dbReference type="ARBA" id="ARBA00022801"/>
    </source>
</evidence>
<keyword evidence="3 7" id="KW-0064">Aspartyl protease</keyword>
<dbReference type="InterPro" id="IPR034163">
    <property type="entry name" value="Aspergillopepsin-like_cat_dom"/>
</dbReference>
<keyword evidence="2 7" id="KW-0645">Protease</keyword>
<reference evidence="10" key="1">
    <citation type="journal article" date="2021" name="Mol. Plant Microbe Interact.">
        <title>Complete Genome Sequence of the Plant-Pathogenic Fungus Colletotrichum lupini.</title>
        <authorList>
            <person name="Baroncelli R."/>
            <person name="Pensec F."/>
            <person name="Da Lio D."/>
            <person name="Boufleur T."/>
            <person name="Vicente I."/>
            <person name="Sarrocco S."/>
            <person name="Picot A."/>
            <person name="Baraldi E."/>
            <person name="Sukno S."/>
            <person name="Thon M."/>
            <person name="Le Floch G."/>
        </authorList>
    </citation>
    <scope>NUCLEOTIDE SEQUENCE</scope>
    <source>
        <strain evidence="10">IMI 504893</strain>
    </source>
</reference>
<feature type="domain" description="Peptidase A1" evidence="9">
    <location>
        <begin position="422"/>
        <end position="738"/>
    </location>
</feature>
<dbReference type="InterPro" id="IPR021109">
    <property type="entry name" value="Peptidase_aspartic_dom_sf"/>
</dbReference>
<evidence type="ECO:0000313" key="11">
    <source>
        <dbReference type="Proteomes" id="UP000830671"/>
    </source>
</evidence>
<dbReference type="PROSITE" id="PS00141">
    <property type="entry name" value="ASP_PROTEASE"/>
    <property type="match status" value="1"/>
</dbReference>
<comment type="similarity">
    <text evidence="1 7">Belongs to the peptidase A1 family.</text>
</comment>
<dbReference type="KEGG" id="clup:CLUP02_14004"/>
<keyword evidence="4 7" id="KW-0378">Hydrolase</keyword>
<feature type="compositionally biased region" description="Gly residues" evidence="8">
    <location>
        <begin position="374"/>
        <end position="386"/>
    </location>
</feature>
<feature type="disulfide bond" evidence="6">
    <location>
        <begin position="662"/>
        <end position="701"/>
    </location>
</feature>
<evidence type="ECO:0000256" key="2">
    <source>
        <dbReference type="ARBA" id="ARBA00022670"/>
    </source>
</evidence>
<evidence type="ECO:0000256" key="3">
    <source>
        <dbReference type="ARBA" id="ARBA00022750"/>
    </source>
</evidence>
<evidence type="ECO:0000256" key="5">
    <source>
        <dbReference type="PIRSR" id="PIRSR601461-1"/>
    </source>
</evidence>
<accession>A0A9Q8T464</accession>
<dbReference type="SUPFAM" id="SSF50630">
    <property type="entry name" value="Acid proteases"/>
    <property type="match status" value="1"/>
</dbReference>
<dbReference type="Gene3D" id="2.40.70.10">
    <property type="entry name" value="Acid Proteases"/>
    <property type="match status" value="2"/>
</dbReference>
<evidence type="ECO:0000256" key="8">
    <source>
        <dbReference type="SAM" id="MobiDB-lite"/>
    </source>
</evidence>
<evidence type="ECO:0000259" key="9">
    <source>
        <dbReference type="PROSITE" id="PS51767"/>
    </source>
</evidence>
<evidence type="ECO:0000256" key="6">
    <source>
        <dbReference type="PIRSR" id="PIRSR601461-2"/>
    </source>
</evidence>
<organism evidence="10 11">
    <name type="scientific">Colletotrichum lupini</name>
    <dbReference type="NCBI Taxonomy" id="145971"/>
    <lineage>
        <taxon>Eukaryota</taxon>
        <taxon>Fungi</taxon>
        <taxon>Dikarya</taxon>
        <taxon>Ascomycota</taxon>
        <taxon>Pezizomycotina</taxon>
        <taxon>Sordariomycetes</taxon>
        <taxon>Hypocreomycetidae</taxon>
        <taxon>Glomerellales</taxon>
        <taxon>Glomerellaceae</taxon>
        <taxon>Colletotrichum</taxon>
        <taxon>Colletotrichum acutatum species complex</taxon>
    </lineage>
</organism>
<evidence type="ECO:0000313" key="10">
    <source>
        <dbReference type="EMBL" id="UQC88480.1"/>
    </source>
</evidence>